<dbReference type="AlphaFoldDB" id="E2ZAK1"/>
<gene>
    <name evidence="1" type="ORF">HMPREF9429_00464</name>
</gene>
<dbReference type="EMBL" id="AECS01000011">
    <property type="protein sequence ID" value="EFQ04712.1"/>
    <property type="molecule type" value="Genomic_DNA"/>
</dbReference>
<comment type="caution">
    <text evidence="1">The sequence shown here is derived from an EMBL/GenBank/DDBJ whole genome shotgun (WGS) entry which is preliminary data.</text>
</comment>
<evidence type="ECO:0000313" key="2">
    <source>
        <dbReference type="Proteomes" id="UP000003195"/>
    </source>
</evidence>
<dbReference type="HOGENOM" id="CLU_3081616_0_0_9"/>
<reference evidence="1 2" key="1">
    <citation type="submission" date="2010-08" db="EMBL/GenBank/DDBJ databases">
        <authorList>
            <person name="Weinstock G."/>
            <person name="Sodergren E."/>
            <person name="Clifton S."/>
            <person name="Fulton L."/>
            <person name="Fulton B."/>
            <person name="Courtney L."/>
            <person name="Fronick C."/>
            <person name="Harrison M."/>
            <person name="Strong C."/>
            <person name="Farmer C."/>
            <person name="Delahaunty K."/>
            <person name="Markovic C."/>
            <person name="Hall O."/>
            <person name="Minx P."/>
            <person name="Tomlinson C."/>
            <person name="Mitreva M."/>
            <person name="Hou S."/>
            <person name="Chen J."/>
            <person name="Wollam A."/>
            <person name="Pepin K.H."/>
            <person name="Johnson M."/>
            <person name="Bhonagiri V."/>
            <person name="Zhang X."/>
            <person name="Suruliraj S."/>
            <person name="Warren W."/>
            <person name="Chinwalla A."/>
            <person name="Mardis E.R."/>
            <person name="Wilson R.K."/>
        </authorList>
    </citation>
    <scope>NUCLEOTIDE SEQUENCE [LARGE SCALE GENOMIC DNA]</scope>
    <source>
        <strain evidence="1 2">F0359</strain>
    </source>
</reference>
<proteinExistence type="predicted"/>
<dbReference type="STRING" id="706434.HMPREF9429_00464"/>
<name>E2ZAK1_9FIRM</name>
<sequence length="52" mass="6171">MKRRIRIYAESVFFMAKDLNILTERGKKRKILRNVNGRDLIKPTKGIQIKNV</sequence>
<evidence type="ECO:0000313" key="1">
    <source>
        <dbReference type="EMBL" id="EFQ04712.1"/>
    </source>
</evidence>
<protein>
    <submittedName>
        <fullName evidence="1">Uncharacterized protein</fullName>
    </submittedName>
</protein>
<organism evidence="1 2">
    <name type="scientific">Megasphaera micronuciformis F0359</name>
    <dbReference type="NCBI Taxonomy" id="706434"/>
    <lineage>
        <taxon>Bacteria</taxon>
        <taxon>Bacillati</taxon>
        <taxon>Bacillota</taxon>
        <taxon>Negativicutes</taxon>
        <taxon>Veillonellales</taxon>
        <taxon>Veillonellaceae</taxon>
        <taxon>Megasphaera</taxon>
    </lineage>
</organism>
<dbReference type="Proteomes" id="UP000003195">
    <property type="component" value="Unassembled WGS sequence"/>
</dbReference>
<keyword evidence="2" id="KW-1185">Reference proteome</keyword>
<accession>E2ZAK1</accession>